<keyword evidence="5" id="KW-1185">Reference proteome</keyword>
<comment type="similarity">
    <text evidence="1">Belongs to the fantastic four family.</text>
</comment>
<feature type="domain" description="FAF" evidence="3">
    <location>
        <begin position="124"/>
        <end position="177"/>
    </location>
</feature>
<evidence type="ECO:0000313" key="4">
    <source>
        <dbReference type="EMBL" id="CAI8583730.1"/>
    </source>
</evidence>
<dbReference type="InterPro" id="IPR021410">
    <property type="entry name" value="FAF"/>
</dbReference>
<dbReference type="PANTHER" id="PTHR33155:SF3">
    <property type="entry name" value="PROTEIN FAF-LIKE, CHLOROPLASTIC"/>
    <property type="match status" value="1"/>
</dbReference>
<dbReference type="Pfam" id="PF11250">
    <property type="entry name" value="FAF"/>
    <property type="match status" value="1"/>
</dbReference>
<protein>
    <recommendedName>
        <fullName evidence="3">FAF domain-containing protein</fullName>
    </recommendedName>
</protein>
<accession>A0AAV0YCP0</accession>
<evidence type="ECO:0000259" key="3">
    <source>
        <dbReference type="Pfam" id="PF11250"/>
    </source>
</evidence>
<feature type="region of interest" description="Disordered" evidence="2">
    <location>
        <begin position="78"/>
        <end position="98"/>
    </location>
</feature>
<organism evidence="4 5">
    <name type="scientific">Vicia faba</name>
    <name type="common">Broad bean</name>
    <name type="synonym">Faba vulgaris</name>
    <dbReference type="NCBI Taxonomy" id="3906"/>
    <lineage>
        <taxon>Eukaryota</taxon>
        <taxon>Viridiplantae</taxon>
        <taxon>Streptophyta</taxon>
        <taxon>Embryophyta</taxon>
        <taxon>Tracheophyta</taxon>
        <taxon>Spermatophyta</taxon>
        <taxon>Magnoliopsida</taxon>
        <taxon>eudicotyledons</taxon>
        <taxon>Gunneridae</taxon>
        <taxon>Pentapetalae</taxon>
        <taxon>rosids</taxon>
        <taxon>fabids</taxon>
        <taxon>Fabales</taxon>
        <taxon>Fabaceae</taxon>
        <taxon>Papilionoideae</taxon>
        <taxon>50 kb inversion clade</taxon>
        <taxon>NPAAA clade</taxon>
        <taxon>Hologalegina</taxon>
        <taxon>IRL clade</taxon>
        <taxon>Fabeae</taxon>
        <taxon>Vicia</taxon>
    </lineage>
</organism>
<gene>
    <name evidence="4" type="ORF">VFH_U040800</name>
</gene>
<name>A0AAV0YCP0_VICFA</name>
<feature type="region of interest" description="Disordered" evidence="2">
    <location>
        <begin position="1"/>
        <end position="21"/>
    </location>
</feature>
<proteinExistence type="inferred from homology"/>
<evidence type="ECO:0000256" key="1">
    <source>
        <dbReference type="ARBA" id="ARBA00008690"/>
    </source>
</evidence>
<dbReference type="PANTHER" id="PTHR33155">
    <property type="entry name" value="FANTASTIC FOUR-LIKE PROTEIN (DUF3049)"/>
    <property type="match status" value="1"/>
</dbReference>
<evidence type="ECO:0000256" key="2">
    <source>
        <dbReference type="SAM" id="MobiDB-lite"/>
    </source>
</evidence>
<reference evidence="4 5" key="1">
    <citation type="submission" date="2023-01" db="EMBL/GenBank/DDBJ databases">
        <authorList>
            <person name="Kreplak J."/>
        </authorList>
    </citation>
    <scope>NUCLEOTIDE SEQUENCE [LARGE SCALE GENOMIC DNA]</scope>
</reference>
<dbReference type="EMBL" id="CATIWC010000975">
    <property type="protein sequence ID" value="CAI8583730.1"/>
    <property type="molecule type" value="Genomic_DNA"/>
</dbReference>
<dbReference type="Proteomes" id="UP001157006">
    <property type="component" value="Unassembled WGS sequence"/>
</dbReference>
<dbReference type="InterPro" id="IPR046431">
    <property type="entry name" value="FAF_dom"/>
</dbReference>
<evidence type="ECO:0000313" key="5">
    <source>
        <dbReference type="Proteomes" id="UP001157006"/>
    </source>
</evidence>
<feature type="compositionally biased region" description="Low complexity" evidence="2">
    <location>
        <begin position="78"/>
        <end position="88"/>
    </location>
</feature>
<feature type="compositionally biased region" description="Polar residues" evidence="2">
    <location>
        <begin position="7"/>
        <end position="19"/>
    </location>
</feature>
<dbReference type="AlphaFoldDB" id="A0AAV0YCP0"/>
<comment type="caution">
    <text evidence="4">The sequence shown here is derived from an EMBL/GenBank/DDBJ whole genome shotgun (WGS) entry which is preliminary data.</text>
</comment>
<sequence length="272" mass="30925">MNKPHSSKQLSHSNSNITSDPLDIWSSILNQKNKDEASQLKTTPYIHPLVKKSKSYLNEKSLEMCTECLGSETGSDWFSSSYTSSSEDTNSEDDGKMKTCYSDDNPKLINNHSLKNKKKASCIPPPLPSLSSQSQQLQMRSHRENGRLFLFLQVVVSVPSHNNFIATRQNGRLILTFANHVKEGIVEEDECVIEQPSARRELVVNKKMKSPKWSEKLNIVTNFKDVKLVQHGSLPRSLPLINAYQYYWRTKAIREMLMKKIVIATRLLSLGT</sequence>